<sequence>MRQFLLISAFFLFFSCGLSTLKNLEETQIKDAPQQIENPYFQNLEASVFKSSINVYGKEVSGILIIKKQEKDISRLAFTTEFGNTLLDITVMPTGYIKNFAIAQLDKKIILKTLAADIRTLTASGLKVEKTFRQAEKKVYLTKLNDYQLFYYCENGNLKEIIKTTKTKEKLKILFEFGEDEQVKLINLAHSGIKLNIQLTPIE</sequence>
<accession>A0A2W7K4R6</accession>
<organism evidence="1 2">
    <name type="scientific">Mesonia algae</name>
    <dbReference type="NCBI Taxonomy" id="213248"/>
    <lineage>
        <taxon>Bacteria</taxon>
        <taxon>Pseudomonadati</taxon>
        <taxon>Bacteroidota</taxon>
        <taxon>Flavobacteriia</taxon>
        <taxon>Flavobacteriales</taxon>
        <taxon>Flavobacteriaceae</taxon>
        <taxon>Mesonia</taxon>
    </lineage>
</organism>
<dbReference type="Proteomes" id="UP000249542">
    <property type="component" value="Unassembled WGS sequence"/>
</dbReference>
<gene>
    <name evidence="1" type="ORF">LX95_00824</name>
</gene>
<keyword evidence="2" id="KW-1185">Reference proteome</keyword>
<evidence type="ECO:0000313" key="2">
    <source>
        <dbReference type="Proteomes" id="UP000249542"/>
    </source>
</evidence>
<reference evidence="1 2" key="1">
    <citation type="submission" date="2018-06" db="EMBL/GenBank/DDBJ databases">
        <title>Genomic Encyclopedia of Archaeal and Bacterial Type Strains, Phase II (KMG-II): from individual species to whole genera.</title>
        <authorList>
            <person name="Goeker M."/>
        </authorList>
    </citation>
    <scope>NUCLEOTIDE SEQUENCE [LARGE SCALE GENOMIC DNA]</scope>
    <source>
        <strain evidence="1 2">DSM 15361</strain>
    </source>
</reference>
<evidence type="ECO:0000313" key="1">
    <source>
        <dbReference type="EMBL" id="PZW42510.1"/>
    </source>
</evidence>
<dbReference type="EMBL" id="QKYV01000002">
    <property type="protein sequence ID" value="PZW42510.1"/>
    <property type="molecule type" value="Genomic_DNA"/>
</dbReference>
<dbReference type="PROSITE" id="PS51257">
    <property type="entry name" value="PROKAR_LIPOPROTEIN"/>
    <property type="match status" value="1"/>
</dbReference>
<dbReference type="RefSeq" id="WP_111540167.1">
    <property type="nucleotide sequence ID" value="NZ_QKYV01000002.1"/>
</dbReference>
<dbReference type="AlphaFoldDB" id="A0A2W7K4R6"/>
<protein>
    <recommendedName>
        <fullName evidence="3">DUF4292 domain-containing protein</fullName>
    </recommendedName>
</protein>
<evidence type="ECO:0008006" key="3">
    <source>
        <dbReference type="Google" id="ProtNLM"/>
    </source>
</evidence>
<name>A0A2W7K4R6_9FLAO</name>
<proteinExistence type="predicted"/>
<comment type="caution">
    <text evidence="1">The sequence shown here is derived from an EMBL/GenBank/DDBJ whole genome shotgun (WGS) entry which is preliminary data.</text>
</comment>